<feature type="region of interest" description="Disordered" evidence="1">
    <location>
        <begin position="1"/>
        <end position="20"/>
    </location>
</feature>
<evidence type="ECO:0000256" key="1">
    <source>
        <dbReference type="SAM" id="MobiDB-lite"/>
    </source>
</evidence>
<proteinExistence type="predicted"/>
<feature type="compositionally biased region" description="Low complexity" evidence="1">
    <location>
        <begin position="1"/>
        <end position="17"/>
    </location>
</feature>
<protein>
    <submittedName>
        <fullName evidence="2">Uncharacterized protein</fullName>
    </submittedName>
</protein>
<organism evidence="2 3">
    <name type="scientific">Oedothorax gibbosus</name>
    <dbReference type="NCBI Taxonomy" id="931172"/>
    <lineage>
        <taxon>Eukaryota</taxon>
        <taxon>Metazoa</taxon>
        <taxon>Ecdysozoa</taxon>
        <taxon>Arthropoda</taxon>
        <taxon>Chelicerata</taxon>
        <taxon>Arachnida</taxon>
        <taxon>Araneae</taxon>
        <taxon>Araneomorphae</taxon>
        <taxon>Entelegynae</taxon>
        <taxon>Araneoidea</taxon>
        <taxon>Linyphiidae</taxon>
        <taxon>Erigoninae</taxon>
        <taxon>Oedothorax</taxon>
    </lineage>
</organism>
<evidence type="ECO:0000313" key="2">
    <source>
        <dbReference type="EMBL" id="KAG8193709.1"/>
    </source>
</evidence>
<keyword evidence="3" id="KW-1185">Reference proteome</keyword>
<comment type="caution">
    <text evidence="2">The sequence shown here is derived from an EMBL/GenBank/DDBJ whole genome shotgun (WGS) entry which is preliminary data.</text>
</comment>
<feature type="region of interest" description="Disordered" evidence="1">
    <location>
        <begin position="27"/>
        <end position="58"/>
    </location>
</feature>
<reference evidence="2 3" key="1">
    <citation type="journal article" date="2022" name="Nat. Ecol. Evol.">
        <title>A masculinizing supergene underlies an exaggerated male reproductive morph in a spider.</title>
        <authorList>
            <person name="Hendrickx F."/>
            <person name="De Corte Z."/>
            <person name="Sonet G."/>
            <person name="Van Belleghem S.M."/>
            <person name="Kostlbacher S."/>
            <person name="Vangestel C."/>
        </authorList>
    </citation>
    <scope>NUCLEOTIDE SEQUENCE [LARGE SCALE GENOMIC DNA]</scope>
    <source>
        <strain evidence="2">W744_W776</strain>
    </source>
</reference>
<feature type="compositionally biased region" description="Basic and acidic residues" evidence="1">
    <location>
        <begin position="42"/>
        <end position="55"/>
    </location>
</feature>
<evidence type="ECO:0000313" key="3">
    <source>
        <dbReference type="Proteomes" id="UP000827092"/>
    </source>
</evidence>
<dbReference type="Proteomes" id="UP000827092">
    <property type="component" value="Unassembled WGS sequence"/>
</dbReference>
<dbReference type="EMBL" id="JAFNEN010000115">
    <property type="protein sequence ID" value="KAG8193709.1"/>
    <property type="molecule type" value="Genomic_DNA"/>
</dbReference>
<sequence>MASSVSNSRKSPNSISSHQMSLATFPKRRCGSSFDPTPDASDVERDPGLENPVRERKTHTRDWLSTCCIAITSGDGTVLKGMGIFYVF</sequence>
<dbReference type="AlphaFoldDB" id="A0AAV6VAR2"/>
<name>A0AAV6VAR2_9ARAC</name>
<accession>A0AAV6VAR2</accession>
<gene>
    <name evidence="2" type="ORF">JTE90_005007</name>
</gene>